<evidence type="ECO:0000313" key="5">
    <source>
        <dbReference type="Proteomes" id="UP001385499"/>
    </source>
</evidence>
<evidence type="ECO:0000313" key="4">
    <source>
        <dbReference type="EMBL" id="MEJ8476916.1"/>
    </source>
</evidence>
<dbReference type="Pfam" id="PF07506">
    <property type="entry name" value="RepB"/>
    <property type="match status" value="1"/>
</dbReference>
<dbReference type="InterPro" id="IPR036086">
    <property type="entry name" value="ParB/Sulfiredoxin_sf"/>
</dbReference>
<organism evidence="4 5">
    <name type="scientific">Roseibium algae</name>
    <dbReference type="NCBI Taxonomy" id="3123038"/>
    <lineage>
        <taxon>Bacteria</taxon>
        <taxon>Pseudomonadati</taxon>
        <taxon>Pseudomonadota</taxon>
        <taxon>Alphaproteobacteria</taxon>
        <taxon>Hyphomicrobiales</taxon>
        <taxon>Stappiaceae</taxon>
        <taxon>Roseibium</taxon>
    </lineage>
</organism>
<comment type="caution">
    <text evidence="4">The sequence shown here is derived from an EMBL/GenBank/DDBJ whole genome shotgun (WGS) entry which is preliminary data.</text>
</comment>
<dbReference type="Proteomes" id="UP001385499">
    <property type="component" value="Unassembled WGS sequence"/>
</dbReference>
<dbReference type="InterPro" id="IPR004437">
    <property type="entry name" value="ParB/RepB/Spo0J"/>
</dbReference>
<dbReference type="SUPFAM" id="SSF110849">
    <property type="entry name" value="ParB/Sulfiredoxin"/>
    <property type="match status" value="1"/>
</dbReference>
<feature type="region of interest" description="Disordered" evidence="2">
    <location>
        <begin position="1"/>
        <end position="31"/>
    </location>
</feature>
<proteinExistence type="inferred from homology"/>
<gene>
    <name evidence="4" type="primary">repB</name>
    <name evidence="4" type="ORF">V6575_22810</name>
</gene>
<protein>
    <submittedName>
        <fullName evidence="4">Plasmid partitioning protein RepB</fullName>
    </submittedName>
</protein>
<keyword evidence="5" id="KW-1185">Reference proteome</keyword>
<sequence>MKKGILQTLKAGAEGVEQPKRTGSLIRKGKGSPVLASAERALRDLAGDSIVNLDPSRVEPSPFRDRMEEDSEAREAQDELKRSLLSEKQRLPVLVRPHPSKAGWYQLAYGHRRWQAIKQISSESDRPETVFLRAYVRELSDAQLIHEQTIENGVRENLSWIEKALWADQLKSTGIKQREMTSLLGVSESEVSRLFKVLSCLPVGLIRAIGRADGIGRPSWMDLAEKLKTSPEKLQLALDISRSDGFREMDSPNRFNHVLKTVGLKPKGSKLEASLANVTRVGDRLICSAKPGSSGLQLIIPKSEHKFGEWLNKNMEQFYSDFSQLQQSMSEDQERE</sequence>
<evidence type="ECO:0000256" key="1">
    <source>
        <dbReference type="ARBA" id="ARBA00006295"/>
    </source>
</evidence>
<dbReference type="SUPFAM" id="SSF109709">
    <property type="entry name" value="KorB DNA-binding domain-like"/>
    <property type="match status" value="1"/>
</dbReference>
<dbReference type="InterPro" id="IPR037972">
    <property type="entry name" value="RepB_N"/>
</dbReference>
<dbReference type="Gene3D" id="1.10.10.2830">
    <property type="match status" value="1"/>
</dbReference>
<dbReference type="Pfam" id="PF02195">
    <property type="entry name" value="ParB_N"/>
    <property type="match status" value="1"/>
</dbReference>
<feature type="region of interest" description="Disordered" evidence="2">
    <location>
        <begin position="53"/>
        <end position="75"/>
    </location>
</feature>
<feature type="compositionally biased region" description="Basic and acidic residues" evidence="2">
    <location>
        <begin position="62"/>
        <end position="75"/>
    </location>
</feature>
<dbReference type="InterPro" id="IPR011111">
    <property type="entry name" value="Plasmid_RepB"/>
</dbReference>
<evidence type="ECO:0000256" key="2">
    <source>
        <dbReference type="SAM" id="MobiDB-lite"/>
    </source>
</evidence>
<dbReference type="EMBL" id="JBAKIA010000033">
    <property type="protein sequence ID" value="MEJ8476916.1"/>
    <property type="molecule type" value="Genomic_DNA"/>
</dbReference>
<dbReference type="PANTHER" id="PTHR33375:SF1">
    <property type="entry name" value="CHROMOSOME-PARTITIONING PROTEIN PARB-RELATED"/>
    <property type="match status" value="1"/>
</dbReference>
<dbReference type="InterPro" id="IPR017819">
    <property type="entry name" value="Plasmid_partition_RepB"/>
</dbReference>
<name>A0ABU8TRW2_9HYPH</name>
<evidence type="ECO:0000259" key="3">
    <source>
        <dbReference type="SMART" id="SM00470"/>
    </source>
</evidence>
<accession>A0ABU8TRW2</accession>
<reference evidence="4 5" key="1">
    <citation type="submission" date="2024-02" db="EMBL/GenBank/DDBJ databases">
        <title>Roseibium algae sp. nov., isolated from marine alga (Grateloupia sp.), showing potential in myo-inositol conversion.</title>
        <authorList>
            <person name="Wang Y."/>
        </authorList>
    </citation>
    <scope>NUCLEOTIDE SEQUENCE [LARGE SCALE GENOMIC DNA]</scope>
    <source>
        <strain evidence="4 5">H3510</strain>
    </source>
</reference>
<dbReference type="NCBIfam" id="TIGR00180">
    <property type="entry name" value="parB_part"/>
    <property type="match status" value="1"/>
</dbReference>
<dbReference type="RefSeq" id="WP_340277777.1">
    <property type="nucleotide sequence ID" value="NZ_JBAKIA010000033.1"/>
</dbReference>
<dbReference type="NCBIfam" id="TIGR03454">
    <property type="entry name" value="partition_RepB"/>
    <property type="match status" value="1"/>
</dbReference>
<dbReference type="Gene3D" id="3.90.1530.30">
    <property type="match status" value="1"/>
</dbReference>
<dbReference type="InterPro" id="IPR050336">
    <property type="entry name" value="Chromosome_partition/occlusion"/>
</dbReference>
<dbReference type="CDD" id="cd16405">
    <property type="entry name" value="RepB_like_N"/>
    <property type="match status" value="1"/>
</dbReference>
<dbReference type="SMART" id="SM00470">
    <property type="entry name" value="ParB"/>
    <property type="match status" value="1"/>
</dbReference>
<comment type="similarity">
    <text evidence="1">Belongs to the ParB family.</text>
</comment>
<feature type="domain" description="ParB-like N-terminal" evidence="3">
    <location>
        <begin position="51"/>
        <end position="158"/>
    </location>
</feature>
<dbReference type="InterPro" id="IPR003115">
    <property type="entry name" value="ParB_N"/>
</dbReference>
<dbReference type="PANTHER" id="PTHR33375">
    <property type="entry name" value="CHROMOSOME-PARTITIONING PROTEIN PARB-RELATED"/>
    <property type="match status" value="1"/>
</dbReference>